<name>A0ABP3IFC2_9ACTN</name>
<evidence type="ECO:0000313" key="5">
    <source>
        <dbReference type="EMBL" id="GAA0400782.1"/>
    </source>
</evidence>
<dbReference type="Gene3D" id="3.10.129.10">
    <property type="entry name" value="Hotdog Thioesterase"/>
    <property type="match status" value="1"/>
</dbReference>
<dbReference type="RefSeq" id="WP_344022671.1">
    <property type="nucleotide sequence ID" value="NZ_BAAABX010000023.1"/>
</dbReference>
<sequence>MTEIPTSPQPEPITDQEPITGPEPIADPQPITDPDELARWIVRPGAPETLAARMGIKLLEASPHRLVGTMPVAGNKQLYGLLHGGAAVVLAETLGSIGAALHAGGGHIALGVDINATHHRAVRGGIVTGVATALNLGPATASYDVAVFDEAGNRTCTARITVAPNTPQRMQRGKK</sequence>
<dbReference type="SUPFAM" id="SSF54637">
    <property type="entry name" value="Thioesterase/thiol ester dehydrase-isomerase"/>
    <property type="match status" value="1"/>
</dbReference>
<keyword evidence="6" id="KW-1185">Reference proteome</keyword>
<gene>
    <name evidence="5" type="ORF">GCM10010357_22300</name>
</gene>
<dbReference type="PANTHER" id="PTHR43240:SF5">
    <property type="entry name" value="1,4-DIHYDROXY-2-NAPHTHOYL-COA THIOESTERASE 1"/>
    <property type="match status" value="1"/>
</dbReference>
<dbReference type="CDD" id="cd03443">
    <property type="entry name" value="PaaI_thioesterase"/>
    <property type="match status" value="1"/>
</dbReference>
<evidence type="ECO:0000313" key="6">
    <source>
        <dbReference type="Proteomes" id="UP001500879"/>
    </source>
</evidence>
<reference evidence="6" key="1">
    <citation type="journal article" date="2019" name="Int. J. Syst. Evol. Microbiol.">
        <title>The Global Catalogue of Microorganisms (GCM) 10K type strain sequencing project: providing services to taxonomists for standard genome sequencing and annotation.</title>
        <authorList>
            <consortium name="The Broad Institute Genomics Platform"/>
            <consortium name="The Broad Institute Genome Sequencing Center for Infectious Disease"/>
            <person name="Wu L."/>
            <person name="Ma J."/>
        </authorList>
    </citation>
    <scope>NUCLEOTIDE SEQUENCE [LARGE SCALE GENOMIC DNA]</scope>
    <source>
        <strain evidence="6">JCM 4788</strain>
    </source>
</reference>
<comment type="caution">
    <text evidence="5">The sequence shown here is derived from an EMBL/GenBank/DDBJ whole genome shotgun (WGS) entry which is preliminary data.</text>
</comment>
<evidence type="ECO:0000256" key="3">
    <source>
        <dbReference type="SAM" id="MobiDB-lite"/>
    </source>
</evidence>
<dbReference type="InterPro" id="IPR006683">
    <property type="entry name" value="Thioestr_dom"/>
</dbReference>
<feature type="region of interest" description="Disordered" evidence="3">
    <location>
        <begin position="1"/>
        <end position="32"/>
    </location>
</feature>
<protein>
    <recommendedName>
        <fullName evidence="4">Thioesterase domain-containing protein</fullName>
    </recommendedName>
</protein>
<proteinExistence type="inferred from homology"/>
<dbReference type="PANTHER" id="PTHR43240">
    <property type="entry name" value="1,4-DIHYDROXY-2-NAPHTHOYL-COA THIOESTERASE 1"/>
    <property type="match status" value="1"/>
</dbReference>
<dbReference type="NCBIfam" id="TIGR00369">
    <property type="entry name" value="unchar_dom_1"/>
    <property type="match status" value="1"/>
</dbReference>
<accession>A0ABP3IFC2</accession>
<dbReference type="InterPro" id="IPR029069">
    <property type="entry name" value="HotDog_dom_sf"/>
</dbReference>
<evidence type="ECO:0000256" key="2">
    <source>
        <dbReference type="ARBA" id="ARBA00022801"/>
    </source>
</evidence>
<comment type="similarity">
    <text evidence="1">Belongs to the thioesterase PaaI family.</text>
</comment>
<evidence type="ECO:0000256" key="1">
    <source>
        <dbReference type="ARBA" id="ARBA00008324"/>
    </source>
</evidence>
<dbReference type="EMBL" id="BAAABX010000023">
    <property type="protein sequence ID" value="GAA0400782.1"/>
    <property type="molecule type" value="Genomic_DNA"/>
</dbReference>
<organism evidence="5 6">
    <name type="scientific">Streptomyces luteireticuli</name>
    <dbReference type="NCBI Taxonomy" id="173858"/>
    <lineage>
        <taxon>Bacteria</taxon>
        <taxon>Bacillati</taxon>
        <taxon>Actinomycetota</taxon>
        <taxon>Actinomycetes</taxon>
        <taxon>Kitasatosporales</taxon>
        <taxon>Streptomycetaceae</taxon>
        <taxon>Streptomyces</taxon>
    </lineage>
</organism>
<feature type="domain" description="Thioesterase" evidence="4">
    <location>
        <begin position="79"/>
        <end position="155"/>
    </location>
</feature>
<keyword evidence="2" id="KW-0378">Hydrolase</keyword>
<dbReference type="Proteomes" id="UP001500879">
    <property type="component" value="Unassembled WGS sequence"/>
</dbReference>
<dbReference type="Pfam" id="PF03061">
    <property type="entry name" value="4HBT"/>
    <property type="match status" value="1"/>
</dbReference>
<dbReference type="InterPro" id="IPR003736">
    <property type="entry name" value="PAAI_dom"/>
</dbReference>
<evidence type="ECO:0000259" key="4">
    <source>
        <dbReference type="Pfam" id="PF03061"/>
    </source>
</evidence>